<dbReference type="InterPro" id="IPR006379">
    <property type="entry name" value="HAD-SF_hydro_IIB"/>
</dbReference>
<reference evidence="1" key="1">
    <citation type="journal article" date="2014" name="Int. J. Syst. Evol. Microbiol.">
        <title>Complete genome sequence of Corynebacterium casei LMG S-19264T (=DSM 44701T), isolated from a smear-ripened cheese.</title>
        <authorList>
            <consortium name="US DOE Joint Genome Institute (JGI-PGF)"/>
            <person name="Walter F."/>
            <person name="Albersmeier A."/>
            <person name="Kalinowski J."/>
            <person name="Ruckert C."/>
        </authorList>
    </citation>
    <scope>NUCLEOTIDE SEQUENCE</scope>
    <source>
        <strain evidence="1">CGMCC 1.15760</strain>
    </source>
</reference>
<dbReference type="Gene3D" id="3.40.50.1000">
    <property type="entry name" value="HAD superfamily/HAD-like"/>
    <property type="match status" value="1"/>
</dbReference>
<sequence>MMNFVFDLDGTICFKGQPLTTAITDSLQALQQAGHTIIIASARPIRDIYPVIPTWMQDLSMIGGNGAIVKQQDTTEVEAFSCLQDLQNLINDYELTYLADSSWDYAFTGDEEHSLWKNIDVWQVATRRADLTALSEVVKLILFTIDDHIVEQLRHLPVEINIHHGENILDISPQGVTKYQGLQKLGITEFIAFGNDANDISLFNMALESICVGEHEVGDLATYRVTAQQVAAKIQSYL</sequence>
<accession>A0A917G6U4</accession>
<dbReference type="GO" id="GO:0005829">
    <property type="term" value="C:cytosol"/>
    <property type="evidence" value="ECO:0007669"/>
    <property type="project" value="TreeGrafter"/>
</dbReference>
<dbReference type="AlphaFoldDB" id="A0A917G6U4"/>
<keyword evidence="1" id="KW-0378">Hydrolase</keyword>
<dbReference type="GO" id="GO:0016791">
    <property type="term" value="F:phosphatase activity"/>
    <property type="evidence" value="ECO:0007669"/>
    <property type="project" value="TreeGrafter"/>
</dbReference>
<keyword evidence="2" id="KW-1185">Reference proteome</keyword>
<dbReference type="NCBIfam" id="TIGR01484">
    <property type="entry name" value="HAD-SF-IIB"/>
    <property type="match status" value="1"/>
</dbReference>
<dbReference type="Proteomes" id="UP000616608">
    <property type="component" value="Unassembled WGS sequence"/>
</dbReference>
<dbReference type="InterPro" id="IPR023214">
    <property type="entry name" value="HAD_sf"/>
</dbReference>
<organism evidence="1 2">
    <name type="scientific">Lysinibacillus alkalisoli</name>
    <dbReference type="NCBI Taxonomy" id="1911548"/>
    <lineage>
        <taxon>Bacteria</taxon>
        <taxon>Bacillati</taxon>
        <taxon>Bacillota</taxon>
        <taxon>Bacilli</taxon>
        <taxon>Bacillales</taxon>
        <taxon>Bacillaceae</taxon>
        <taxon>Lysinibacillus</taxon>
    </lineage>
</organism>
<dbReference type="Gene3D" id="3.30.1240.10">
    <property type="match status" value="1"/>
</dbReference>
<dbReference type="PANTHER" id="PTHR10000:SF53">
    <property type="entry name" value="5-AMINO-6-(5-PHOSPHO-D-RIBITYLAMINO)URACIL PHOSPHATASE YBJI-RELATED"/>
    <property type="match status" value="1"/>
</dbReference>
<evidence type="ECO:0000313" key="1">
    <source>
        <dbReference type="EMBL" id="GGG25928.1"/>
    </source>
</evidence>
<reference evidence="1" key="2">
    <citation type="submission" date="2020-09" db="EMBL/GenBank/DDBJ databases">
        <authorList>
            <person name="Sun Q."/>
            <person name="Zhou Y."/>
        </authorList>
    </citation>
    <scope>NUCLEOTIDE SEQUENCE</scope>
    <source>
        <strain evidence="1">CGMCC 1.15760</strain>
    </source>
</reference>
<comment type="caution">
    <text evidence="1">The sequence shown here is derived from an EMBL/GenBank/DDBJ whole genome shotgun (WGS) entry which is preliminary data.</text>
</comment>
<gene>
    <name evidence="1" type="ORF">GCM10007425_20720</name>
</gene>
<dbReference type="PANTHER" id="PTHR10000">
    <property type="entry name" value="PHOSPHOSERINE PHOSPHATASE"/>
    <property type="match status" value="1"/>
</dbReference>
<dbReference type="Pfam" id="PF08282">
    <property type="entry name" value="Hydrolase_3"/>
    <property type="match status" value="1"/>
</dbReference>
<dbReference type="GO" id="GO:0000287">
    <property type="term" value="F:magnesium ion binding"/>
    <property type="evidence" value="ECO:0007669"/>
    <property type="project" value="TreeGrafter"/>
</dbReference>
<dbReference type="InterPro" id="IPR036412">
    <property type="entry name" value="HAD-like_sf"/>
</dbReference>
<evidence type="ECO:0000313" key="2">
    <source>
        <dbReference type="Proteomes" id="UP000616608"/>
    </source>
</evidence>
<dbReference type="EMBL" id="BMJT01000006">
    <property type="protein sequence ID" value="GGG25928.1"/>
    <property type="molecule type" value="Genomic_DNA"/>
</dbReference>
<dbReference type="SUPFAM" id="SSF56784">
    <property type="entry name" value="HAD-like"/>
    <property type="match status" value="1"/>
</dbReference>
<proteinExistence type="predicted"/>
<protein>
    <submittedName>
        <fullName evidence="1">Hydrolase</fullName>
    </submittedName>
</protein>
<name>A0A917G6U4_9BACI</name>